<dbReference type="Pfam" id="PF13489">
    <property type="entry name" value="Methyltransf_23"/>
    <property type="match status" value="1"/>
</dbReference>
<accession>A0ABR4MNZ5</accession>
<dbReference type="RefSeq" id="XP_070861193.1">
    <property type="nucleotide sequence ID" value="XM_071006556.1"/>
</dbReference>
<protein>
    <submittedName>
        <fullName evidence="2">Secondary metabolism regulator LAE1</fullName>
    </submittedName>
</protein>
<sequence>MLKLAGNSFCYDTSKEEEPSDTWAFTENKRRYAKTDSDYLCPVDVAEKDRMDIFHEVFNKIRQDHLHSVPISHPSRPIEVQEGQLPVSQTARKPIQCTRGPNILDIGTGTGIWAIMMARQYPEGIVLGLDRFWYLQPQVIMPNSHFWPMDVERDSWDSIEYNWDMAHARMLMGNIYNWDQLYSKIFKHLRPGTGYFEQVDFDFTFRSEDNSITPSTVFHVWNTKYKDAMNKLGCSVDIDGLAVQRKLRNAGFVDVTMEIKQVPVNPWQRGSEDIGRFMNLAFTHSLQGMLLRPLTRAGGMTPDQVNELVQQLGTEMCYMHWKPYVNLYIWTARRPDMPRV</sequence>
<evidence type="ECO:0000313" key="2">
    <source>
        <dbReference type="EMBL" id="KAL2890013.1"/>
    </source>
</evidence>
<keyword evidence="3" id="KW-1185">Reference proteome</keyword>
<comment type="similarity">
    <text evidence="1">Belongs to the methyltransferase superfamily. LaeA methyltransferase family.</text>
</comment>
<organism evidence="2 3">
    <name type="scientific">Ceratocystis lukuohia</name>
    <dbReference type="NCBI Taxonomy" id="2019550"/>
    <lineage>
        <taxon>Eukaryota</taxon>
        <taxon>Fungi</taxon>
        <taxon>Dikarya</taxon>
        <taxon>Ascomycota</taxon>
        <taxon>Pezizomycotina</taxon>
        <taxon>Sordariomycetes</taxon>
        <taxon>Hypocreomycetidae</taxon>
        <taxon>Microascales</taxon>
        <taxon>Ceratocystidaceae</taxon>
        <taxon>Ceratocystis</taxon>
    </lineage>
</organism>
<reference evidence="2 3" key="1">
    <citation type="submission" date="2020-05" db="EMBL/GenBank/DDBJ databases">
        <title>Ceratocystis lukuohia genome.</title>
        <authorList>
            <person name="Harrington T.C."/>
            <person name="Kim K."/>
            <person name="Mayers C.G."/>
        </authorList>
    </citation>
    <scope>NUCLEOTIDE SEQUENCE [LARGE SCALE GENOMIC DNA]</scope>
    <source>
        <strain evidence="2 3">C4212</strain>
    </source>
</reference>
<evidence type="ECO:0000313" key="3">
    <source>
        <dbReference type="Proteomes" id="UP001610728"/>
    </source>
</evidence>
<dbReference type="CDD" id="cd02440">
    <property type="entry name" value="AdoMet_MTases"/>
    <property type="match status" value="1"/>
</dbReference>
<dbReference type="SUPFAM" id="SSF53335">
    <property type="entry name" value="S-adenosyl-L-methionine-dependent methyltransferases"/>
    <property type="match status" value="1"/>
</dbReference>
<dbReference type="GeneID" id="98116188"/>
<dbReference type="Gene3D" id="3.40.50.150">
    <property type="entry name" value="Vaccinia Virus protein VP39"/>
    <property type="match status" value="1"/>
</dbReference>
<gene>
    <name evidence="2" type="ORF">HOO65_020555</name>
</gene>
<evidence type="ECO:0000256" key="1">
    <source>
        <dbReference type="ARBA" id="ARBA00038158"/>
    </source>
</evidence>
<dbReference type="EMBL" id="JABSNW010000002">
    <property type="protein sequence ID" value="KAL2890013.1"/>
    <property type="molecule type" value="Genomic_DNA"/>
</dbReference>
<dbReference type="Proteomes" id="UP001610728">
    <property type="component" value="Unassembled WGS sequence"/>
</dbReference>
<name>A0ABR4MNZ5_9PEZI</name>
<dbReference type="InterPro" id="IPR029063">
    <property type="entry name" value="SAM-dependent_MTases_sf"/>
</dbReference>
<dbReference type="PANTHER" id="PTHR43591">
    <property type="entry name" value="METHYLTRANSFERASE"/>
    <property type="match status" value="1"/>
</dbReference>
<dbReference type="PANTHER" id="PTHR43591:SF24">
    <property type="entry name" value="2-METHOXY-6-POLYPRENYL-1,4-BENZOQUINOL METHYLASE, MITOCHONDRIAL"/>
    <property type="match status" value="1"/>
</dbReference>
<proteinExistence type="inferred from homology"/>
<comment type="caution">
    <text evidence="2">The sequence shown here is derived from an EMBL/GenBank/DDBJ whole genome shotgun (WGS) entry which is preliminary data.</text>
</comment>